<gene>
    <name evidence="6" type="ORF">GTK09_06510</name>
</gene>
<dbReference type="InterPro" id="IPR038765">
    <property type="entry name" value="Papain-like_cys_pep_sf"/>
</dbReference>
<reference evidence="6 7" key="1">
    <citation type="submission" date="2020-01" db="EMBL/GenBank/DDBJ databases">
        <title>Jiella pacifica sp. nov.</title>
        <authorList>
            <person name="Xue Z."/>
            <person name="Zhu S."/>
            <person name="Chen J."/>
            <person name="Yang J."/>
        </authorList>
    </citation>
    <scope>NUCLEOTIDE SEQUENCE [LARGE SCALE GENOMIC DNA]</scope>
    <source>
        <strain evidence="6 7">40Bstr34</strain>
    </source>
</reference>
<dbReference type="SUPFAM" id="SSF54001">
    <property type="entry name" value="Cysteine proteinases"/>
    <property type="match status" value="1"/>
</dbReference>
<evidence type="ECO:0000259" key="5">
    <source>
        <dbReference type="PROSITE" id="PS51935"/>
    </source>
</evidence>
<protein>
    <submittedName>
        <fullName evidence="6">Peptidoglycan endopeptidase</fullName>
    </submittedName>
</protein>
<dbReference type="PROSITE" id="PS51935">
    <property type="entry name" value="NLPC_P60"/>
    <property type="match status" value="1"/>
</dbReference>
<evidence type="ECO:0000313" key="6">
    <source>
        <dbReference type="EMBL" id="NDW04078.1"/>
    </source>
</evidence>
<dbReference type="InterPro" id="IPR000064">
    <property type="entry name" value="NLP_P60_dom"/>
</dbReference>
<keyword evidence="7" id="KW-1185">Reference proteome</keyword>
<dbReference type="RefSeq" id="WP_163462100.1">
    <property type="nucleotide sequence ID" value="NZ_JAAAMG010000004.1"/>
</dbReference>
<dbReference type="Gene3D" id="3.90.1720.10">
    <property type="entry name" value="endopeptidase domain like (from Nostoc punctiforme)"/>
    <property type="match status" value="1"/>
</dbReference>
<comment type="similarity">
    <text evidence="1">Belongs to the peptidase C40 family.</text>
</comment>
<dbReference type="AlphaFoldDB" id="A0A6N9T552"/>
<name>A0A6N9T552_9HYPH</name>
<feature type="domain" description="NlpC/P60" evidence="5">
    <location>
        <begin position="1"/>
        <end position="130"/>
    </location>
</feature>
<dbReference type="Proteomes" id="UP000469011">
    <property type="component" value="Unassembled WGS sequence"/>
</dbReference>
<organism evidence="6 7">
    <name type="scientific">Jiella pacifica</name>
    <dbReference type="NCBI Taxonomy" id="2696469"/>
    <lineage>
        <taxon>Bacteria</taxon>
        <taxon>Pseudomonadati</taxon>
        <taxon>Pseudomonadota</taxon>
        <taxon>Alphaproteobacteria</taxon>
        <taxon>Hyphomicrobiales</taxon>
        <taxon>Aurantimonadaceae</taxon>
        <taxon>Jiella</taxon>
    </lineage>
</organism>
<dbReference type="GO" id="GO:0008234">
    <property type="term" value="F:cysteine-type peptidase activity"/>
    <property type="evidence" value="ECO:0007669"/>
    <property type="project" value="UniProtKB-KW"/>
</dbReference>
<evidence type="ECO:0000256" key="1">
    <source>
        <dbReference type="ARBA" id="ARBA00007074"/>
    </source>
</evidence>
<evidence type="ECO:0000256" key="2">
    <source>
        <dbReference type="ARBA" id="ARBA00022670"/>
    </source>
</evidence>
<proteinExistence type="inferred from homology"/>
<accession>A0A6N9T552</accession>
<keyword evidence="3" id="KW-0378">Hydrolase</keyword>
<dbReference type="GO" id="GO:0006508">
    <property type="term" value="P:proteolysis"/>
    <property type="evidence" value="ECO:0007669"/>
    <property type="project" value="UniProtKB-KW"/>
</dbReference>
<sequence length="135" mass="14951">MGSRFDSLVGLPWLERGRSRDGCDCWGLVLIAFRELLGVDLPSFADSYQTTADRLAIADILSGAREPWIAISPADARPMDVVEMRERPWHVGLVIGRGQMLHMPAQKTALIEPFTTGRHAPRVTGIFRHVSQVAS</sequence>
<evidence type="ECO:0000256" key="4">
    <source>
        <dbReference type="ARBA" id="ARBA00022807"/>
    </source>
</evidence>
<keyword evidence="4" id="KW-0788">Thiol protease</keyword>
<evidence type="ECO:0000256" key="3">
    <source>
        <dbReference type="ARBA" id="ARBA00022801"/>
    </source>
</evidence>
<dbReference type="EMBL" id="JAAAMG010000004">
    <property type="protein sequence ID" value="NDW04078.1"/>
    <property type="molecule type" value="Genomic_DNA"/>
</dbReference>
<comment type="caution">
    <text evidence="6">The sequence shown here is derived from an EMBL/GenBank/DDBJ whole genome shotgun (WGS) entry which is preliminary data.</text>
</comment>
<keyword evidence="2" id="KW-0645">Protease</keyword>
<dbReference type="Pfam" id="PF00877">
    <property type="entry name" value="NLPC_P60"/>
    <property type="match status" value="1"/>
</dbReference>
<evidence type="ECO:0000313" key="7">
    <source>
        <dbReference type="Proteomes" id="UP000469011"/>
    </source>
</evidence>